<dbReference type="Pfam" id="PF25906">
    <property type="entry name" value="PucR-like_N"/>
    <property type="match status" value="1"/>
</dbReference>
<sequence length="396" mass="42445">MSHVIRRASELVLDETTVTALRAALRTTADEVVEAIIDEVPPYANALSGRMGDTIRRSVRTALGHYLDLASGHATGGDAGAAAYELGRGEVRDGRSMDALLSAYRVGARVAWRGLAAGAVPAGLPAAEVAKFAELTFAYIDELSAASAAGHADELASQGRAHERHLEHLARDLLADASPDVLLASAQRARWQPPVSLTAVLLPAAETRPAYRALDPGTLVLEDLPDATGVLLVPDADRSHLLRQLTDRTAVVGPARPWTRASASYARAVRARSLSSDIRDTEDHLPELVLSADADAFADLRARALAPLRALPVATGRRLEETLRAWLLHQGRREEVAAALFVHPQTVRYRMSQLRELFPDLASPHRVLELTLAVGGVAPRGRRPGKDVNSPSNEAV</sequence>
<protein>
    <submittedName>
        <fullName evidence="3">Helix-turn-helix domain-containing protein</fullName>
    </submittedName>
</protein>
<reference evidence="3" key="1">
    <citation type="submission" date="2024-07" db="EMBL/GenBank/DDBJ databases">
        <title>Complete genome sequences of cellulolytic bacteria, Kitasatospora sp. CMC57 and Streptomyces sp. CMC78, isolated from Japanese agricultural soil.</title>
        <authorList>
            <person name="Hashimoto T."/>
            <person name="Ito M."/>
            <person name="Iwamoto M."/>
            <person name="Fukahori D."/>
            <person name="Shoda T."/>
            <person name="Sakoda M."/>
            <person name="Morohoshi T."/>
            <person name="Mitsuboshi M."/>
            <person name="Nishizawa T."/>
        </authorList>
    </citation>
    <scope>NUCLEOTIDE SEQUENCE</scope>
    <source>
        <strain evidence="3">CMC57</strain>
    </source>
</reference>
<dbReference type="EMBL" id="AP035881">
    <property type="protein sequence ID" value="BFP43790.1"/>
    <property type="molecule type" value="Genomic_DNA"/>
</dbReference>
<dbReference type="InterPro" id="IPR051448">
    <property type="entry name" value="CdaR-like_regulators"/>
</dbReference>
<evidence type="ECO:0000259" key="2">
    <source>
        <dbReference type="Pfam" id="PF25906"/>
    </source>
</evidence>
<proteinExistence type="predicted"/>
<dbReference type="Gene3D" id="1.10.10.2840">
    <property type="entry name" value="PucR C-terminal helix-turn-helix domain"/>
    <property type="match status" value="1"/>
</dbReference>
<dbReference type="PANTHER" id="PTHR33744">
    <property type="entry name" value="CARBOHYDRATE DIACID REGULATOR"/>
    <property type="match status" value="1"/>
</dbReference>
<evidence type="ECO:0000313" key="3">
    <source>
        <dbReference type="EMBL" id="BFP43790.1"/>
    </source>
</evidence>
<dbReference type="RefSeq" id="WP_407986378.1">
    <property type="nucleotide sequence ID" value="NZ_AP035881.2"/>
</dbReference>
<dbReference type="InterPro" id="IPR058663">
    <property type="entry name" value="PucR-like_N"/>
</dbReference>
<accession>A0AB33JP10</accession>
<dbReference type="Pfam" id="PF13556">
    <property type="entry name" value="HTH_30"/>
    <property type="match status" value="1"/>
</dbReference>
<feature type="domain" description="PucR C-terminal helix-turn-helix" evidence="1">
    <location>
        <begin position="320"/>
        <end position="374"/>
    </location>
</feature>
<evidence type="ECO:0000259" key="1">
    <source>
        <dbReference type="Pfam" id="PF13556"/>
    </source>
</evidence>
<gene>
    <name evidence="3" type="ORF">KCMC57_01580</name>
</gene>
<dbReference type="AlphaFoldDB" id="A0AB33JP10"/>
<dbReference type="PANTHER" id="PTHR33744:SF1">
    <property type="entry name" value="DNA-BINDING TRANSCRIPTIONAL ACTIVATOR ADER"/>
    <property type="match status" value="1"/>
</dbReference>
<feature type="domain" description="PucR-like N-terminal" evidence="2">
    <location>
        <begin position="19"/>
        <end position="170"/>
    </location>
</feature>
<name>A0AB33JP10_9ACTN</name>
<dbReference type="InterPro" id="IPR042070">
    <property type="entry name" value="PucR_C-HTH_sf"/>
</dbReference>
<dbReference type="InterPro" id="IPR025736">
    <property type="entry name" value="PucR_C-HTH_dom"/>
</dbReference>
<organism evidence="3">
    <name type="scientific">Kitasatospora sp. CMC57</name>
    <dbReference type="NCBI Taxonomy" id="3231513"/>
    <lineage>
        <taxon>Bacteria</taxon>
        <taxon>Bacillati</taxon>
        <taxon>Actinomycetota</taxon>
        <taxon>Actinomycetes</taxon>
        <taxon>Kitasatosporales</taxon>
        <taxon>Streptomycetaceae</taxon>
        <taxon>Kitasatospora</taxon>
    </lineage>
</organism>